<sequence length="78" mass="8692">MLNVTIDEIQRDPLKYLHQVEAGETLIIVRSDKPIAELRPIASSKQLRPFGLCAGEFIVPDDFDAPLPEDLLSAFEGK</sequence>
<dbReference type="Proteomes" id="UP000030170">
    <property type="component" value="Unassembled WGS sequence"/>
</dbReference>
<accession>A0A098TH35</accession>
<dbReference type="OrthoDB" id="9800503at2"/>
<proteinExistence type="inferred from homology"/>
<organism evidence="2 3">
    <name type="scientific">Neosynechococcus sphagnicola sy1</name>
    <dbReference type="NCBI Taxonomy" id="1497020"/>
    <lineage>
        <taxon>Bacteria</taxon>
        <taxon>Bacillati</taxon>
        <taxon>Cyanobacteriota</taxon>
        <taxon>Cyanophyceae</taxon>
        <taxon>Neosynechococcales</taxon>
        <taxon>Neosynechococcaceae</taxon>
        <taxon>Neosynechococcus</taxon>
    </lineage>
</organism>
<evidence type="ECO:0000256" key="1">
    <source>
        <dbReference type="ARBA" id="ARBA00009981"/>
    </source>
</evidence>
<dbReference type="EMBL" id="JJML01000096">
    <property type="protein sequence ID" value="KGF71346.1"/>
    <property type="molecule type" value="Genomic_DNA"/>
</dbReference>
<dbReference type="STRING" id="1497020.DO97_01135"/>
<keyword evidence="3" id="KW-1185">Reference proteome</keyword>
<evidence type="ECO:0000313" key="2">
    <source>
        <dbReference type="EMBL" id="KGF71346.1"/>
    </source>
</evidence>
<reference evidence="2 3" key="1">
    <citation type="journal article" date="2014" name="Mol. Ecol.">
        <title>Evolution of Synechococcus.</title>
        <authorList>
            <person name="Dvorak P."/>
            <person name="Casamatta D."/>
            <person name="Hasler P."/>
            <person name="Poulickova A."/>
            <person name="Ondrej V."/>
            <person name="Sanges R."/>
        </authorList>
    </citation>
    <scope>NUCLEOTIDE SEQUENCE [LARGE SCALE GENOMIC DNA]</scope>
    <source>
        <strain evidence="2 3">CAUP A 1101</strain>
    </source>
</reference>
<name>A0A098TH35_9CYAN</name>
<comment type="caution">
    <text evidence="2">The sequence shown here is derived from an EMBL/GenBank/DDBJ whole genome shotgun (WGS) entry which is preliminary data.</text>
</comment>
<comment type="similarity">
    <text evidence="1">Belongs to the phD/YefM antitoxin family.</text>
</comment>
<gene>
    <name evidence="2" type="ORF">DO97_01135</name>
</gene>
<dbReference type="InterPro" id="IPR036165">
    <property type="entry name" value="YefM-like_sf"/>
</dbReference>
<protein>
    <submittedName>
        <fullName evidence="2">Prevent-host-death protein</fullName>
    </submittedName>
</protein>
<evidence type="ECO:0000313" key="3">
    <source>
        <dbReference type="Proteomes" id="UP000030170"/>
    </source>
</evidence>
<dbReference type="SUPFAM" id="SSF143120">
    <property type="entry name" value="YefM-like"/>
    <property type="match status" value="1"/>
</dbReference>
<dbReference type="AlphaFoldDB" id="A0A098TH35"/>